<keyword evidence="1" id="KW-1133">Transmembrane helix</keyword>
<name>A0A4U6CUM4_9BACT</name>
<feature type="transmembrane region" description="Helical" evidence="1">
    <location>
        <begin position="6"/>
        <end position="24"/>
    </location>
</feature>
<proteinExistence type="predicted"/>
<dbReference type="RefSeq" id="WP_137343746.1">
    <property type="nucleotide sequence ID" value="NZ_BSQH01000016.1"/>
</dbReference>
<organism evidence="2 3">
    <name type="scientific">Dyadobacter frigoris</name>
    <dbReference type="NCBI Taxonomy" id="2576211"/>
    <lineage>
        <taxon>Bacteria</taxon>
        <taxon>Pseudomonadati</taxon>
        <taxon>Bacteroidota</taxon>
        <taxon>Cytophagia</taxon>
        <taxon>Cytophagales</taxon>
        <taxon>Spirosomataceae</taxon>
        <taxon>Dyadobacter</taxon>
    </lineage>
</organism>
<dbReference type="Pfam" id="PF03597">
    <property type="entry name" value="FixS"/>
    <property type="match status" value="1"/>
</dbReference>
<dbReference type="NCBIfam" id="TIGR00847">
    <property type="entry name" value="ccoS"/>
    <property type="match status" value="1"/>
</dbReference>
<accession>A0A4U6CUM4</accession>
<evidence type="ECO:0000313" key="3">
    <source>
        <dbReference type="Proteomes" id="UP000304900"/>
    </source>
</evidence>
<protein>
    <submittedName>
        <fullName evidence="2">Cbb3-type cytochrome oxidase assembly protein CcoS</fullName>
    </submittedName>
</protein>
<evidence type="ECO:0000313" key="2">
    <source>
        <dbReference type="EMBL" id="TKT87317.1"/>
    </source>
</evidence>
<keyword evidence="1" id="KW-0812">Transmembrane</keyword>
<sequence length="56" mass="6278">MSALYVLILVSLFVALAFLSTFIWSVRKGHFDDDCTPAMRILLDDGITNQNQSKTT</sequence>
<keyword evidence="3" id="KW-1185">Reference proteome</keyword>
<dbReference type="Proteomes" id="UP000304900">
    <property type="component" value="Unassembled WGS sequence"/>
</dbReference>
<dbReference type="EMBL" id="SZVO01000020">
    <property type="protein sequence ID" value="TKT87317.1"/>
    <property type="molecule type" value="Genomic_DNA"/>
</dbReference>
<dbReference type="AlphaFoldDB" id="A0A4U6CUM4"/>
<evidence type="ECO:0000256" key="1">
    <source>
        <dbReference type="SAM" id="Phobius"/>
    </source>
</evidence>
<keyword evidence="1" id="KW-0472">Membrane</keyword>
<dbReference type="PANTHER" id="PTHR41532:SF1">
    <property type="entry name" value="FIXS PROTEIN"/>
    <property type="match status" value="1"/>
</dbReference>
<gene>
    <name evidence="2" type="primary">ccoS</name>
    <name evidence="2" type="ORF">FDK13_30160</name>
</gene>
<dbReference type="PANTHER" id="PTHR41532">
    <property type="entry name" value="FIXS PROTEIN"/>
    <property type="match status" value="1"/>
</dbReference>
<dbReference type="InterPro" id="IPR004714">
    <property type="entry name" value="Cyt_oxidase_maturation_cbb3"/>
</dbReference>
<reference evidence="2 3" key="1">
    <citation type="submission" date="2019-05" db="EMBL/GenBank/DDBJ databases">
        <title>Dyadobacter AR-3-8 sp. nov., isolated from arctic soil.</title>
        <authorList>
            <person name="Chaudhary D.K."/>
        </authorList>
    </citation>
    <scope>NUCLEOTIDE SEQUENCE [LARGE SCALE GENOMIC DNA]</scope>
    <source>
        <strain evidence="2 3">AR-3-8</strain>
    </source>
</reference>
<dbReference type="OrthoDB" id="9802763at2"/>
<comment type="caution">
    <text evidence="2">The sequence shown here is derived from an EMBL/GenBank/DDBJ whole genome shotgun (WGS) entry which is preliminary data.</text>
</comment>